<evidence type="ECO:0008006" key="4">
    <source>
        <dbReference type="Google" id="ProtNLM"/>
    </source>
</evidence>
<dbReference type="CDD" id="cd06223">
    <property type="entry name" value="PRTases_typeI"/>
    <property type="match status" value="1"/>
</dbReference>
<proteinExistence type="predicted"/>
<organism evidence="2 3">
    <name type="scientific">Providencia sneebia DSM 19967</name>
    <dbReference type="NCBI Taxonomy" id="1141660"/>
    <lineage>
        <taxon>Bacteria</taxon>
        <taxon>Pseudomonadati</taxon>
        <taxon>Pseudomonadota</taxon>
        <taxon>Gammaproteobacteria</taxon>
        <taxon>Enterobacterales</taxon>
        <taxon>Morganellaceae</taxon>
        <taxon>Providencia</taxon>
    </lineage>
</organism>
<dbReference type="InterPro" id="IPR000836">
    <property type="entry name" value="PRTase_dom"/>
</dbReference>
<dbReference type="SUPFAM" id="SSF53271">
    <property type="entry name" value="PRTase-like"/>
    <property type="match status" value="1"/>
</dbReference>
<gene>
    <name evidence="2" type="ORF">OO7_11884</name>
</gene>
<reference evidence="2 3" key="1">
    <citation type="journal article" date="2012" name="BMC Genomics">
        <title>Comparative genomics of bacteria in the genus Providencia isolated from wild Drosophila melanogaster.</title>
        <authorList>
            <person name="Galac M.R."/>
            <person name="Lazzaro B.P."/>
        </authorList>
    </citation>
    <scope>NUCLEOTIDE SEQUENCE [LARGE SCALE GENOMIC DNA]</scope>
    <source>
        <strain evidence="2 3">DSM 19967</strain>
    </source>
</reference>
<dbReference type="InterPro" id="IPR023214">
    <property type="entry name" value="HAD_sf"/>
</dbReference>
<dbReference type="Proteomes" id="UP000010290">
    <property type="component" value="Chromosome"/>
</dbReference>
<keyword evidence="1" id="KW-0479">Metal-binding</keyword>
<dbReference type="EMBL" id="AKKN01000010">
    <property type="protein sequence ID" value="EKT55677.1"/>
    <property type="molecule type" value="Genomic_DNA"/>
</dbReference>
<sequence length="410" mass="47565">MSRIKGVILSVEDTLFPQGAIVNAEIFSEIDKLIKLFRDKRIEFVVFTNRRWLSRKDGRNLEDILHERWGDFTYLSRDKDDNIPWKPKADATKYVLERMGWESTETIYIGATENDMQTAVNGELLFLRATWWADKINYGFEFSSPKDIARYIDTFCLREHLWCHEIHDEDFNYYALAPFSTMKEEYTLYSQDARAAAKHGLGHPDFWTSALITSLYFSGLHKEIDYVSVYPGHQEGYGNNIMDEAISLFGKCFRKNYIPDLIIRHSTAIKSQSARNAGIEINHCNQLNTIHINKTPLRTPEVRYKKSPLGKGKTVLLIDDITTRGYSFEAARAFIEQAGAKVILVSWLKTINTDIYTLSKLPEFNAYEPNTFENVKLGKTHSYRANIVDNLAPAELTELFKKYQNWDWPF</sequence>
<evidence type="ECO:0000313" key="3">
    <source>
        <dbReference type="Proteomes" id="UP000010290"/>
    </source>
</evidence>
<name>K8WDX8_9GAMM</name>
<dbReference type="InterPro" id="IPR036412">
    <property type="entry name" value="HAD-like_sf"/>
</dbReference>
<dbReference type="OrthoDB" id="3318162at2"/>
<accession>K8WDX8</accession>
<dbReference type="SUPFAM" id="SSF56784">
    <property type="entry name" value="HAD-like"/>
    <property type="match status" value="1"/>
</dbReference>
<dbReference type="Gene3D" id="3.40.50.1000">
    <property type="entry name" value="HAD superfamily/HAD-like"/>
    <property type="match status" value="1"/>
</dbReference>
<dbReference type="PATRIC" id="fig|1141660.3.peg.2369"/>
<dbReference type="InterPro" id="IPR029057">
    <property type="entry name" value="PRTase-like"/>
</dbReference>
<dbReference type="Gene3D" id="3.40.50.2020">
    <property type="match status" value="1"/>
</dbReference>
<protein>
    <recommendedName>
        <fullName evidence="4">Phosphoribosyl transferase</fullName>
    </recommendedName>
</protein>
<keyword evidence="3" id="KW-1185">Reference proteome</keyword>
<evidence type="ECO:0000256" key="1">
    <source>
        <dbReference type="ARBA" id="ARBA00022723"/>
    </source>
</evidence>
<dbReference type="AlphaFoldDB" id="K8WDX8"/>
<dbReference type="HOGENOM" id="CLU_663699_0_0_6"/>
<dbReference type="GO" id="GO:0046872">
    <property type="term" value="F:metal ion binding"/>
    <property type="evidence" value="ECO:0007669"/>
    <property type="project" value="UniProtKB-KW"/>
</dbReference>
<evidence type="ECO:0000313" key="2">
    <source>
        <dbReference type="EMBL" id="EKT55677.1"/>
    </source>
</evidence>
<comment type="caution">
    <text evidence="2">The sequence shown here is derived from an EMBL/GenBank/DDBJ whole genome shotgun (WGS) entry which is preliminary data.</text>
</comment>
<dbReference type="RefSeq" id="WP_008916147.1">
    <property type="nucleotide sequence ID" value="NZ_CM001773.1"/>
</dbReference>